<feature type="region of interest" description="Disordered" evidence="6">
    <location>
        <begin position="277"/>
        <end position="308"/>
    </location>
</feature>
<evidence type="ECO:0000256" key="2">
    <source>
        <dbReference type="ARBA" id="ARBA00023012"/>
    </source>
</evidence>
<accession>A0AAN8USP7</accession>
<evidence type="ECO:0000256" key="6">
    <source>
        <dbReference type="SAM" id="MobiDB-lite"/>
    </source>
</evidence>
<dbReference type="InterPro" id="IPR045279">
    <property type="entry name" value="ARR-like"/>
</dbReference>
<comment type="subcellular location">
    <subcellularLocation>
        <location evidence="1">Nucleus</location>
    </subcellularLocation>
</comment>
<dbReference type="EMBL" id="JBAMMX010000022">
    <property type="protein sequence ID" value="KAK6918439.1"/>
    <property type="molecule type" value="Genomic_DNA"/>
</dbReference>
<dbReference type="GO" id="GO:0009736">
    <property type="term" value="P:cytokinin-activated signaling pathway"/>
    <property type="evidence" value="ECO:0007669"/>
    <property type="project" value="InterPro"/>
</dbReference>
<keyword evidence="2" id="KW-0902">Two-component regulatory system</keyword>
<dbReference type="NCBIfam" id="TIGR01557">
    <property type="entry name" value="myb_SHAQKYF"/>
    <property type="match status" value="1"/>
</dbReference>
<sequence>MCGLDIPTLFEADKGYEAPRAVVPVNCAASALFILREDRSTFDLLLTEIDLPDMDGYEFLEKSNSIMSIESNDVATYNCLVRGAMFCVSKPASKNDLEGLWQFAHVKKTDNKRVKILVGQASSQGDNIVDSDLGIVSSLGVGSCGRKSKRSDFKDEGDGESLRKRQRMVWTNELHSKFVEIVTELGIDGKRFTSSFLLMKQIFERMNVPGLKKSNISSHLQKYRLALKEKQESRRKPNSPLMGSTKSLTWGSIPVALQEELRGNDVMHHNEEECYTSSSLRDCQSGVTSEQPSSDDSNASNVGTNFDGVNELQFDGDVDLSLLEDSDFWSDNNSSTLLDTISSRRSASTICKKTSR</sequence>
<evidence type="ECO:0000313" key="8">
    <source>
        <dbReference type="Proteomes" id="UP001370490"/>
    </source>
</evidence>
<evidence type="ECO:0000313" key="7">
    <source>
        <dbReference type="EMBL" id="KAK6918439.1"/>
    </source>
</evidence>
<dbReference type="GO" id="GO:0000160">
    <property type="term" value="P:phosphorelay signal transduction system"/>
    <property type="evidence" value="ECO:0007669"/>
    <property type="project" value="UniProtKB-KW"/>
</dbReference>
<comment type="caution">
    <text evidence="7">The sequence shown here is derived from an EMBL/GenBank/DDBJ whole genome shotgun (WGS) entry which is preliminary data.</text>
</comment>
<dbReference type="InterPro" id="IPR009057">
    <property type="entry name" value="Homeodomain-like_sf"/>
</dbReference>
<keyword evidence="5" id="KW-0539">Nucleus</keyword>
<dbReference type="PANTHER" id="PTHR43874:SF58">
    <property type="entry name" value="TWO-COMPONENT RESPONSE REGULATOR-LIKE APRR8-RELATED"/>
    <property type="match status" value="1"/>
</dbReference>
<keyword evidence="8" id="KW-1185">Reference proteome</keyword>
<evidence type="ECO:0000256" key="4">
    <source>
        <dbReference type="ARBA" id="ARBA00023163"/>
    </source>
</evidence>
<dbReference type="Proteomes" id="UP001370490">
    <property type="component" value="Unassembled WGS sequence"/>
</dbReference>
<dbReference type="InterPro" id="IPR011006">
    <property type="entry name" value="CheY-like_superfamily"/>
</dbReference>
<dbReference type="SUPFAM" id="SSF52172">
    <property type="entry name" value="CheY-like"/>
    <property type="match status" value="1"/>
</dbReference>
<dbReference type="Gene3D" id="1.10.10.60">
    <property type="entry name" value="Homeodomain-like"/>
    <property type="match status" value="1"/>
</dbReference>
<keyword evidence="3" id="KW-0805">Transcription regulation</keyword>
<evidence type="ECO:0000256" key="1">
    <source>
        <dbReference type="ARBA" id="ARBA00004123"/>
    </source>
</evidence>
<organism evidence="7 8">
    <name type="scientific">Dillenia turbinata</name>
    <dbReference type="NCBI Taxonomy" id="194707"/>
    <lineage>
        <taxon>Eukaryota</taxon>
        <taxon>Viridiplantae</taxon>
        <taxon>Streptophyta</taxon>
        <taxon>Embryophyta</taxon>
        <taxon>Tracheophyta</taxon>
        <taxon>Spermatophyta</taxon>
        <taxon>Magnoliopsida</taxon>
        <taxon>eudicotyledons</taxon>
        <taxon>Gunneridae</taxon>
        <taxon>Pentapetalae</taxon>
        <taxon>Dilleniales</taxon>
        <taxon>Dilleniaceae</taxon>
        <taxon>Dillenia</taxon>
    </lineage>
</organism>
<dbReference type="Gene3D" id="3.40.50.2300">
    <property type="match status" value="1"/>
</dbReference>
<dbReference type="AlphaFoldDB" id="A0AAN8USP7"/>
<dbReference type="InterPro" id="IPR006447">
    <property type="entry name" value="Myb_dom_plants"/>
</dbReference>
<dbReference type="SUPFAM" id="SSF46689">
    <property type="entry name" value="Homeodomain-like"/>
    <property type="match status" value="1"/>
</dbReference>
<evidence type="ECO:0000256" key="5">
    <source>
        <dbReference type="ARBA" id="ARBA00023242"/>
    </source>
</evidence>
<dbReference type="PANTHER" id="PTHR43874">
    <property type="entry name" value="TWO-COMPONENT RESPONSE REGULATOR"/>
    <property type="match status" value="1"/>
</dbReference>
<feature type="compositionally biased region" description="Polar residues" evidence="6">
    <location>
        <begin position="277"/>
        <end position="304"/>
    </location>
</feature>
<protein>
    <recommendedName>
        <fullName evidence="9">Response regulatory domain-containing protein</fullName>
    </recommendedName>
</protein>
<dbReference type="FunFam" id="1.10.10.60:FF:000007">
    <property type="entry name" value="Two-component response regulator"/>
    <property type="match status" value="1"/>
</dbReference>
<evidence type="ECO:0008006" key="9">
    <source>
        <dbReference type="Google" id="ProtNLM"/>
    </source>
</evidence>
<dbReference type="GO" id="GO:0003677">
    <property type="term" value="F:DNA binding"/>
    <property type="evidence" value="ECO:0007669"/>
    <property type="project" value="InterPro"/>
</dbReference>
<gene>
    <name evidence="7" type="ORF">RJ641_016861</name>
</gene>
<evidence type="ECO:0000256" key="3">
    <source>
        <dbReference type="ARBA" id="ARBA00023015"/>
    </source>
</evidence>
<proteinExistence type="predicted"/>
<dbReference type="GO" id="GO:0005634">
    <property type="term" value="C:nucleus"/>
    <property type="evidence" value="ECO:0007669"/>
    <property type="project" value="UniProtKB-SubCell"/>
</dbReference>
<reference evidence="7 8" key="1">
    <citation type="submission" date="2023-12" db="EMBL/GenBank/DDBJ databases">
        <title>A high-quality genome assembly for Dillenia turbinata (Dilleniales).</title>
        <authorList>
            <person name="Chanderbali A."/>
        </authorList>
    </citation>
    <scope>NUCLEOTIDE SEQUENCE [LARGE SCALE GENOMIC DNA]</scope>
    <source>
        <strain evidence="7">LSX21</strain>
        <tissue evidence="7">Leaf</tissue>
    </source>
</reference>
<name>A0AAN8USP7_9MAGN</name>
<keyword evidence="4" id="KW-0804">Transcription</keyword>